<protein>
    <submittedName>
        <fullName evidence="2">Uncharacterized protein</fullName>
    </submittedName>
</protein>
<name>A0A0D3A269_BRAOL</name>
<reference evidence="2 3" key="1">
    <citation type="journal article" date="2014" name="Genome Biol.">
        <title>Transcriptome and methylome profiling reveals relics of genome dominance in the mesopolyploid Brassica oleracea.</title>
        <authorList>
            <person name="Parkin I.A."/>
            <person name="Koh C."/>
            <person name="Tang H."/>
            <person name="Robinson S.J."/>
            <person name="Kagale S."/>
            <person name="Clarke W.E."/>
            <person name="Town C.D."/>
            <person name="Nixon J."/>
            <person name="Krishnakumar V."/>
            <person name="Bidwell S.L."/>
            <person name="Denoeud F."/>
            <person name="Belcram H."/>
            <person name="Links M.G."/>
            <person name="Just J."/>
            <person name="Clarke C."/>
            <person name="Bender T."/>
            <person name="Huebert T."/>
            <person name="Mason A.S."/>
            <person name="Pires J.C."/>
            <person name="Barker G."/>
            <person name="Moore J."/>
            <person name="Walley P.G."/>
            <person name="Manoli S."/>
            <person name="Batley J."/>
            <person name="Edwards D."/>
            <person name="Nelson M.N."/>
            <person name="Wang X."/>
            <person name="Paterson A.H."/>
            <person name="King G."/>
            <person name="Bancroft I."/>
            <person name="Chalhoub B."/>
            <person name="Sharpe A.G."/>
        </authorList>
    </citation>
    <scope>NUCLEOTIDE SEQUENCE</scope>
    <source>
        <strain evidence="2 3">cv. TO1000</strain>
    </source>
</reference>
<keyword evidence="1" id="KW-0472">Membrane</keyword>
<keyword evidence="1" id="KW-0812">Transmembrane</keyword>
<dbReference type="AlphaFoldDB" id="A0A0D3A269"/>
<feature type="transmembrane region" description="Helical" evidence="1">
    <location>
        <begin position="74"/>
        <end position="93"/>
    </location>
</feature>
<dbReference type="HOGENOM" id="CLU_2362626_0_0_1"/>
<accession>A0A0D3A269</accession>
<evidence type="ECO:0000256" key="1">
    <source>
        <dbReference type="SAM" id="Phobius"/>
    </source>
</evidence>
<keyword evidence="3" id="KW-1185">Reference proteome</keyword>
<organism evidence="2 3">
    <name type="scientific">Brassica oleracea var. oleracea</name>
    <dbReference type="NCBI Taxonomy" id="109376"/>
    <lineage>
        <taxon>Eukaryota</taxon>
        <taxon>Viridiplantae</taxon>
        <taxon>Streptophyta</taxon>
        <taxon>Embryophyta</taxon>
        <taxon>Tracheophyta</taxon>
        <taxon>Spermatophyta</taxon>
        <taxon>Magnoliopsida</taxon>
        <taxon>eudicotyledons</taxon>
        <taxon>Gunneridae</taxon>
        <taxon>Pentapetalae</taxon>
        <taxon>rosids</taxon>
        <taxon>malvids</taxon>
        <taxon>Brassicales</taxon>
        <taxon>Brassicaceae</taxon>
        <taxon>Brassiceae</taxon>
        <taxon>Brassica</taxon>
    </lineage>
</organism>
<keyword evidence="1" id="KW-1133">Transmembrane helix</keyword>
<evidence type="ECO:0000313" key="3">
    <source>
        <dbReference type="Proteomes" id="UP000032141"/>
    </source>
</evidence>
<proteinExistence type="predicted"/>
<evidence type="ECO:0000313" key="2">
    <source>
        <dbReference type="EnsemblPlants" id="Bo1g007950.1"/>
    </source>
</evidence>
<reference evidence="2" key="2">
    <citation type="submission" date="2015-03" db="UniProtKB">
        <authorList>
            <consortium name="EnsemblPlants"/>
        </authorList>
    </citation>
    <scope>IDENTIFICATION</scope>
</reference>
<dbReference type="EnsemblPlants" id="Bo1g007950.1">
    <property type="protein sequence ID" value="Bo1g007950.1"/>
    <property type="gene ID" value="Bo1g007950"/>
</dbReference>
<dbReference type="Proteomes" id="UP000032141">
    <property type="component" value="Chromosome C1"/>
</dbReference>
<dbReference type="Gramene" id="Bo1g007950.1">
    <property type="protein sequence ID" value="Bo1g007950.1"/>
    <property type="gene ID" value="Bo1g007950"/>
</dbReference>
<sequence length="96" mass="11464">MLILTLHREVTRKARLLLWEHRRSIILHHHHLHRQERKLVFLKDFLRPCVVAALWMNAAATRPLYALIKLFKNILNLSLCICFFFVYDGVYVISVV</sequence>